<feature type="transmembrane region" description="Helical" evidence="2">
    <location>
        <begin position="225"/>
        <end position="246"/>
    </location>
</feature>
<evidence type="ECO:0000256" key="2">
    <source>
        <dbReference type="SAM" id="Phobius"/>
    </source>
</evidence>
<dbReference type="Pfam" id="PF00565">
    <property type="entry name" value="SNase"/>
    <property type="match status" value="1"/>
</dbReference>
<dbReference type="PROSITE" id="PS50830">
    <property type="entry name" value="TNASE_3"/>
    <property type="match status" value="1"/>
</dbReference>
<gene>
    <name evidence="4" type="ORF">CYMTET_43130</name>
</gene>
<evidence type="ECO:0000313" key="5">
    <source>
        <dbReference type="Proteomes" id="UP001190700"/>
    </source>
</evidence>
<keyword evidence="5" id="KW-1185">Reference proteome</keyword>
<protein>
    <recommendedName>
        <fullName evidence="3">TNase-like domain-containing protein</fullName>
    </recommendedName>
</protein>
<dbReference type="SMART" id="SM00318">
    <property type="entry name" value="SNc"/>
    <property type="match status" value="1"/>
</dbReference>
<evidence type="ECO:0000256" key="1">
    <source>
        <dbReference type="SAM" id="MobiDB-lite"/>
    </source>
</evidence>
<reference evidence="4 5" key="1">
    <citation type="journal article" date="2015" name="Genome Biol. Evol.">
        <title>Comparative Genomics of a Bacterivorous Green Alga Reveals Evolutionary Causalities and Consequences of Phago-Mixotrophic Mode of Nutrition.</title>
        <authorList>
            <person name="Burns J.A."/>
            <person name="Paasch A."/>
            <person name="Narechania A."/>
            <person name="Kim E."/>
        </authorList>
    </citation>
    <scope>NUCLEOTIDE SEQUENCE [LARGE SCALE GENOMIC DNA]</scope>
    <source>
        <strain evidence="4 5">PLY_AMNH</strain>
    </source>
</reference>
<feature type="transmembrane region" description="Helical" evidence="2">
    <location>
        <begin position="168"/>
        <end position="187"/>
    </location>
</feature>
<accession>A0AAE0C2U6</accession>
<dbReference type="InterPro" id="IPR016071">
    <property type="entry name" value="Staphylococal_nuclease_OB-fold"/>
</dbReference>
<name>A0AAE0C2U6_9CHLO</name>
<feature type="transmembrane region" description="Helical" evidence="2">
    <location>
        <begin position="126"/>
        <end position="148"/>
    </location>
</feature>
<dbReference type="PANTHER" id="PTHR33802">
    <property type="entry name" value="SI:CH211-161H7.5-RELATED"/>
    <property type="match status" value="1"/>
</dbReference>
<feature type="compositionally biased region" description="Basic residues" evidence="1">
    <location>
        <begin position="16"/>
        <end position="26"/>
    </location>
</feature>
<dbReference type="Proteomes" id="UP001190700">
    <property type="component" value="Unassembled WGS sequence"/>
</dbReference>
<feature type="transmembrane region" description="Helical" evidence="2">
    <location>
        <begin position="258"/>
        <end position="281"/>
    </location>
</feature>
<dbReference type="EMBL" id="LGRX02029036">
    <property type="protein sequence ID" value="KAK3247376.1"/>
    <property type="molecule type" value="Genomic_DNA"/>
</dbReference>
<dbReference type="InterPro" id="IPR035437">
    <property type="entry name" value="SNase_OB-fold_sf"/>
</dbReference>
<dbReference type="PANTHER" id="PTHR33802:SF1">
    <property type="entry name" value="XK-RELATED PROTEIN"/>
    <property type="match status" value="1"/>
</dbReference>
<organism evidence="4 5">
    <name type="scientific">Cymbomonas tetramitiformis</name>
    <dbReference type="NCBI Taxonomy" id="36881"/>
    <lineage>
        <taxon>Eukaryota</taxon>
        <taxon>Viridiplantae</taxon>
        <taxon>Chlorophyta</taxon>
        <taxon>Pyramimonadophyceae</taxon>
        <taxon>Pyramimonadales</taxon>
        <taxon>Pyramimonadaceae</taxon>
        <taxon>Cymbomonas</taxon>
    </lineage>
</organism>
<sequence length="540" mass="58404">MRASTTTYTPLPFRAQGRRPQVHSSRRSSFPPFSRRTNIAWPSPRESCYVVRSLSAVPTRQLSLRSAFSTLHGLDSSPAKFTRGLRNIARPLGQIAYAASGASAPSLDTDDDSESRSSVSPMPLRALLGISLIANIAVNSASGVWATVLAVNEAHPTFLTPAGWGFDIWGLVYALQGVGILAWLGLAGGEGGSVVEKEASTAGPLWALSWAFQSAWLQLFAQKSFGLSALCLSGATACMLLAVARLRAFRPGLATLRYFGFIIPTAVNAAWLTTLTATALLQCLAAYSVPVLDLSAWGLIFLLLFGQWAVEAPSSALPWASGEGEDAKKPHLNPAYSLGLLWALQAVWAERTEIVVAWACLAGTGVLVGGLLANAYKFLPKVVSLVQAARLLNVRNIGLFSDSLKGVTKTALVDSVYDGDTVTVRMFFNGTAYLWKVRMNGFDSPELRTKNKLEKKAGYVVRDYLRSKIKGQRVRLECSGFDKYGRLLADLYYADENINKHLISKGYGKPYAGGTKDMFTTAELEEIIGDEEPSVSEDDE</sequence>
<evidence type="ECO:0000313" key="4">
    <source>
        <dbReference type="EMBL" id="KAK3247376.1"/>
    </source>
</evidence>
<dbReference type="SUPFAM" id="SSF50199">
    <property type="entry name" value="Staphylococcal nuclease"/>
    <property type="match status" value="1"/>
</dbReference>
<comment type="caution">
    <text evidence="4">The sequence shown here is derived from an EMBL/GenBank/DDBJ whole genome shotgun (WGS) entry which is preliminary data.</text>
</comment>
<feature type="domain" description="TNase-like" evidence="3">
    <location>
        <begin position="407"/>
        <end position="540"/>
    </location>
</feature>
<dbReference type="AlphaFoldDB" id="A0AAE0C2U6"/>
<keyword evidence="2" id="KW-0812">Transmembrane</keyword>
<evidence type="ECO:0000259" key="3">
    <source>
        <dbReference type="PROSITE" id="PS50830"/>
    </source>
</evidence>
<feature type="region of interest" description="Disordered" evidence="1">
    <location>
        <begin position="1"/>
        <end position="31"/>
    </location>
</feature>
<proteinExistence type="predicted"/>
<feature type="transmembrane region" description="Helical" evidence="2">
    <location>
        <begin position="355"/>
        <end position="376"/>
    </location>
</feature>
<keyword evidence="2" id="KW-1133">Transmembrane helix</keyword>
<feature type="transmembrane region" description="Helical" evidence="2">
    <location>
        <begin position="287"/>
        <end position="310"/>
    </location>
</feature>
<keyword evidence="2" id="KW-0472">Membrane</keyword>
<dbReference type="Gene3D" id="2.40.50.90">
    <property type="match status" value="1"/>
</dbReference>